<keyword evidence="4" id="KW-0805">Transcription regulation</keyword>
<feature type="region of interest" description="Disordered" evidence="9">
    <location>
        <begin position="671"/>
        <end position="706"/>
    </location>
</feature>
<feature type="compositionally biased region" description="Low complexity" evidence="9">
    <location>
        <begin position="503"/>
        <end position="515"/>
    </location>
</feature>
<feature type="region of interest" description="Disordered" evidence="9">
    <location>
        <begin position="718"/>
        <end position="745"/>
    </location>
</feature>
<comment type="subcellular location">
    <subcellularLocation>
        <location evidence="8">Nucleus</location>
    </subcellularLocation>
    <subcellularLocation>
        <location evidence="8">Chromosome</location>
        <location evidence="8">Telomere</location>
    </subcellularLocation>
</comment>
<dbReference type="Pfam" id="PF16589">
    <property type="entry name" value="BRCT_2"/>
    <property type="match status" value="1"/>
</dbReference>
<dbReference type="GO" id="GO:0042162">
    <property type="term" value="F:telomeric DNA binding"/>
    <property type="evidence" value="ECO:0007669"/>
    <property type="project" value="TreeGrafter"/>
</dbReference>
<dbReference type="Proteomes" id="UP000013776">
    <property type="component" value="Unassembled WGS sequence"/>
</dbReference>
<feature type="region of interest" description="Disordered" evidence="9">
    <location>
        <begin position="443"/>
        <end position="553"/>
    </location>
</feature>
<evidence type="ECO:0000259" key="10">
    <source>
        <dbReference type="SMART" id="SM00717"/>
    </source>
</evidence>
<keyword evidence="2 8" id="KW-0158">Chromosome</keyword>
<dbReference type="InterPro" id="IPR009057">
    <property type="entry name" value="Homeodomain-like_sf"/>
</dbReference>
<evidence type="ECO:0000313" key="11">
    <source>
        <dbReference type="EMBL" id="CCG81458.1"/>
    </source>
</evidence>
<feature type="domain" description="Myb-like" evidence="10">
    <location>
        <begin position="126"/>
        <end position="180"/>
    </location>
</feature>
<feature type="region of interest" description="Disordered" evidence="9">
    <location>
        <begin position="106"/>
        <end position="127"/>
    </location>
</feature>
<keyword evidence="7 8" id="KW-0539">Nucleus</keyword>
<feature type="compositionally biased region" description="Basic residues" evidence="9">
    <location>
        <begin position="491"/>
        <end position="502"/>
    </location>
</feature>
<sequence length="883" mass="97977">MEGSNLFTDPDGEPLRFFLPMSLASRSTFKDKIEHNGGVLVHSELMNNIIKIGDPAKPQSYDASWLNFRYIDDALREGQLQNPEYYVMDNPGGSIQLINTVHTMPTTHRDTPSASGLPNGVGSRGTRMEFTPEEDDILRRIVHRPGVATSGNKIYQLIAQQYGGHSFHSWRDRYIRHMRPIWGPPTDEAAMDVNATDDFILTQSYLRAPHVSAVGRPGRSDSLSEAPETTMQANEELHTPATPPVIKKQRAAFSTTDDEILLRAIAENGETASTYKMLGQRHPHHTWESWKNRVKALKKRNGGTLPDPDQGLSIGDFSELSNSNLELDLSMSGHPQNMKQMQHDNVGHQHHQELVDPNIDPNLQLQHLSMIMEDPNQQAFEQQFEQGQYDPTQDLHMQQQLQQEDAANSSFNFQSTEDMLRQNLQVHAAQDMDMGDQRLGDKTLDMQATGPQDQRAGKRQINIHDPSVDEDAGPVSDIEDGASQTQVIGRRGPKRATKKRKTNAAAQAAAERAAALSKSQTPATPSRLSDVTHANPKSAKQEHHEREKPTLVPAVRQSASQEFLAEIAEPRTRAARARAASQEPQPMTDKGKQWAAIQNNAKPAETFDKIDQSLVDDDVNEDDIMAEEQIRRSNNKKTPRAPKTAVQPMPLIDEDGFLQTNELLDADFSATAGLSGSTPHRAQARVSGEVRATPDTSPARPPVSQLRAAEREVGLTTAFDAPSPTPTSPPPHHHHHHHHDNQSFSQSGFLQDTQVIRGEIDFDFDTTIQELELDSGEDLMEAELAAAAAGQRKYSWIERQVATYGIPPADAEDAWNRTSGVQSLAIKVVQAYGQGLNPPRVPGIWTEEDDEIIRSADAQAMEAVDRFHGGSVESRLLFLDQLI</sequence>
<dbReference type="InterPro" id="IPR001357">
    <property type="entry name" value="BRCT_dom"/>
</dbReference>
<dbReference type="PANTHER" id="PTHR16466:SF6">
    <property type="entry name" value="TELOMERIC REPEAT-BINDING FACTOR 2-INTERACTING PROTEIN 1"/>
    <property type="match status" value="1"/>
</dbReference>
<dbReference type="VEuPathDB" id="FungiDB:TAPDE_001285"/>
<feature type="compositionally biased region" description="Basic and acidic residues" evidence="9">
    <location>
        <begin position="539"/>
        <end position="549"/>
    </location>
</feature>
<dbReference type="OrthoDB" id="435460at2759"/>
<comment type="subunit">
    <text evidence="8">Homodimer.</text>
</comment>
<gene>
    <name evidence="11" type="ORF">TAPDE_001285</name>
</gene>
<accession>R4XAV8</accession>
<keyword evidence="5" id="KW-0010">Activator</keyword>
<feature type="compositionally biased region" description="Acidic residues" evidence="9">
    <location>
        <begin position="468"/>
        <end position="480"/>
    </location>
</feature>
<protein>
    <recommendedName>
        <fullName evidence="8">DNA-binding protein RAP1</fullName>
    </recommendedName>
</protein>
<evidence type="ECO:0000313" key="12">
    <source>
        <dbReference type="Proteomes" id="UP000013776"/>
    </source>
</evidence>
<comment type="function">
    <text evidence="8">Involved in the regulation of telomere length, clustering and has a specific role in telomere position effect (TPE).</text>
</comment>
<reference evidence="11 12" key="1">
    <citation type="journal article" date="2013" name="MBio">
        <title>Genome sequencing of the plant pathogen Taphrina deformans, the causal agent of peach leaf curl.</title>
        <authorList>
            <person name="Cisse O.H."/>
            <person name="Almeida J.M.G.C.F."/>
            <person name="Fonseca A."/>
            <person name="Kumar A.A."/>
            <person name="Salojaervi J."/>
            <person name="Overmyer K."/>
            <person name="Hauser P.M."/>
            <person name="Pagni M."/>
        </authorList>
    </citation>
    <scope>NUCLEOTIDE SEQUENCE [LARGE SCALE GENOMIC DNA]</scope>
    <source>
        <strain evidence="12">PYCC 5710 / ATCC 11124 / CBS 356.35 / IMI 108563 / JCM 9778 / NBRC 8474</strain>
    </source>
</reference>
<evidence type="ECO:0000256" key="2">
    <source>
        <dbReference type="ARBA" id="ARBA00022454"/>
    </source>
</evidence>
<keyword evidence="6" id="KW-0804">Transcription</keyword>
<evidence type="ECO:0000256" key="1">
    <source>
        <dbReference type="ARBA" id="ARBA00010467"/>
    </source>
</evidence>
<dbReference type="SUPFAM" id="SSF46689">
    <property type="entry name" value="Homeodomain-like"/>
    <property type="match status" value="2"/>
</dbReference>
<evidence type="ECO:0000256" key="3">
    <source>
        <dbReference type="ARBA" id="ARBA00022895"/>
    </source>
</evidence>
<dbReference type="InterPro" id="IPR001005">
    <property type="entry name" value="SANT/Myb"/>
</dbReference>
<evidence type="ECO:0000256" key="6">
    <source>
        <dbReference type="ARBA" id="ARBA00023163"/>
    </source>
</evidence>
<dbReference type="InterPro" id="IPR038104">
    <property type="entry name" value="Rap1_C_sf"/>
</dbReference>
<dbReference type="PANTHER" id="PTHR16466">
    <property type="entry name" value="TELOMERE REPEAT-BINDING FACTOR 2-INTERACTING PROTEIN 1"/>
    <property type="match status" value="1"/>
</dbReference>
<comment type="similarity">
    <text evidence="1 8">Belongs to the RAP1 family.</text>
</comment>
<dbReference type="STRING" id="1097556.R4XAV8"/>
<feature type="compositionally biased region" description="Polar residues" evidence="9">
    <location>
        <begin position="517"/>
        <end position="529"/>
    </location>
</feature>
<feature type="compositionally biased region" description="Polar residues" evidence="9">
    <location>
        <begin position="221"/>
        <end position="233"/>
    </location>
</feature>
<dbReference type="SMART" id="SM00717">
    <property type="entry name" value="SANT"/>
    <property type="match status" value="2"/>
</dbReference>
<dbReference type="InterPro" id="IPR021661">
    <property type="entry name" value="Rap1_C"/>
</dbReference>
<dbReference type="CDD" id="cd11655">
    <property type="entry name" value="rap1_myb-like"/>
    <property type="match status" value="2"/>
</dbReference>
<keyword evidence="3 8" id="KW-0779">Telomere</keyword>
<dbReference type="GO" id="GO:0070187">
    <property type="term" value="C:shelterin complex"/>
    <property type="evidence" value="ECO:0007669"/>
    <property type="project" value="TreeGrafter"/>
</dbReference>
<dbReference type="GO" id="GO:0010833">
    <property type="term" value="P:telomere maintenance via telomere lengthening"/>
    <property type="evidence" value="ECO:0007669"/>
    <property type="project" value="UniProtKB-UniRule"/>
</dbReference>
<dbReference type="InterPro" id="IPR039595">
    <property type="entry name" value="TE2IP/Rap1"/>
</dbReference>
<evidence type="ECO:0000256" key="9">
    <source>
        <dbReference type="SAM" id="MobiDB-lite"/>
    </source>
</evidence>
<dbReference type="Pfam" id="PF11626">
    <property type="entry name" value="Rap1_C"/>
    <property type="match status" value="1"/>
</dbReference>
<dbReference type="Gene3D" id="1.10.10.60">
    <property type="entry name" value="Homeodomain-like"/>
    <property type="match status" value="2"/>
</dbReference>
<dbReference type="AlphaFoldDB" id="R4XAV8"/>
<name>R4XAV8_TAPDE</name>
<evidence type="ECO:0000256" key="4">
    <source>
        <dbReference type="ARBA" id="ARBA00023015"/>
    </source>
</evidence>
<comment type="caution">
    <text evidence="11">The sequence shown here is derived from an EMBL/GenBank/DDBJ whole genome shotgun (WGS) entry which is preliminary data.</text>
</comment>
<dbReference type="GO" id="GO:0031848">
    <property type="term" value="P:protection from non-homologous end joining at telomere"/>
    <property type="evidence" value="ECO:0007669"/>
    <property type="project" value="TreeGrafter"/>
</dbReference>
<dbReference type="Gene3D" id="1.10.10.2170">
    <property type="match status" value="1"/>
</dbReference>
<dbReference type="EMBL" id="CAHR02000041">
    <property type="protein sequence ID" value="CCG81458.1"/>
    <property type="molecule type" value="Genomic_DNA"/>
</dbReference>
<dbReference type="InterPro" id="IPR015010">
    <property type="entry name" value="TERF2IP_Myb"/>
</dbReference>
<evidence type="ECO:0000256" key="7">
    <source>
        <dbReference type="ARBA" id="ARBA00023242"/>
    </source>
</evidence>
<dbReference type="Pfam" id="PF08914">
    <property type="entry name" value="Myb_Rap1"/>
    <property type="match status" value="2"/>
</dbReference>
<proteinExistence type="inferred from homology"/>
<feature type="compositionally biased region" description="Polar residues" evidence="9">
    <location>
        <begin position="106"/>
        <end position="116"/>
    </location>
</feature>
<keyword evidence="12" id="KW-1185">Reference proteome</keyword>
<feature type="region of interest" description="Disordered" evidence="9">
    <location>
        <begin position="212"/>
        <end position="244"/>
    </location>
</feature>
<feature type="domain" description="Myb-like" evidence="10">
    <location>
        <begin position="249"/>
        <end position="300"/>
    </location>
</feature>
<evidence type="ECO:0000256" key="5">
    <source>
        <dbReference type="ARBA" id="ARBA00023159"/>
    </source>
</evidence>
<organism evidence="11 12">
    <name type="scientific">Taphrina deformans (strain PYCC 5710 / ATCC 11124 / CBS 356.35 / IMI 108563 / JCM 9778 / NBRC 8474)</name>
    <name type="common">Peach leaf curl fungus</name>
    <name type="synonym">Lalaria deformans</name>
    <dbReference type="NCBI Taxonomy" id="1097556"/>
    <lineage>
        <taxon>Eukaryota</taxon>
        <taxon>Fungi</taxon>
        <taxon>Dikarya</taxon>
        <taxon>Ascomycota</taxon>
        <taxon>Taphrinomycotina</taxon>
        <taxon>Taphrinomycetes</taxon>
        <taxon>Taphrinales</taxon>
        <taxon>Taphrinaceae</taxon>
        <taxon>Taphrina</taxon>
    </lineage>
</organism>
<evidence type="ECO:0000256" key="8">
    <source>
        <dbReference type="RuleBase" id="RU367107"/>
    </source>
</evidence>